<name>A0A9K3JBL0_HELAN</name>
<comment type="caution">
    <text evidence="1">The sequence shown here is derived from an EMBL/GenBank/DDBJ whole genome shotgun (WGS) entry which is preliminary data.</text>
</comment>
<gene>
    <name evidence="1" type="ORF">HanXRQr2_Chr03g0087461</name>
</gene>
<reference evidence="1" key="1">
    <citation type="journal article" date="2017" name="Nature">
        <title>The sunflower genome provides insights into oil metabolism, flowering and Asterid evolution.</title>
        <authorList>
            <person name="Badouin H."/>
            <person name="Gouzy J."/>
            <person name="Grassa C.J."/>
            <person name="Murat F."/>
            <person name="Staton S.E."/>
            <person name="Cottret L."/>
            <person name="Lelandais-Briere C."/>
            <person name="Owens G.L."/>
            <person name="Carrere S."/>
            <person name="Mayjonade B."/>
            <person name="Legrand L."/>
            <person name="Gill N."/>
            <person name="Kane N.C."/>
            <person name="Bowers J.E."/>
            <person name="Hubner S."/>
            <person name="Bellec A."/>
            <person name="Berard A."/>
            <person name="Berges H."/>
            <person name="Blanchet N."/>
            <person name="Boniface M.C."/>
            <person name="Brunel D."/>
            <person name="Catrice O."/>
            <person name="Chaidir N."/>
            <person name="Claudel C."/>
            <person name="Donnadieu C."/>
            <person name="Faraut T."/>
            <person name="Fievet G."/>
            <person name="Helmstetter N."/>
            <person name="King M."/>
            <person name="Knapp S.J."/>
            <person name="Lai Z."/>
            <person name="Le Paslier M.C."/>
            <person name="Lippi Y."/>
            <person name="Lorenzon L."/>
            <person name="Mandel J.R."/>
            <person name="Marage G."/>
            <person name="Marchand G."/>
            <person name="Marquand E."/>
            <person name="Bret-Mestries E."/>
            <person name="Morien E."/>
            <person name="Nambeesan S."/>
            <person name="Nguyen T."/>
            <person name="Pegot-Espagnet P."/>
            <person name="Pouilly N."/>
            <person name="Raftis F."/>
            <person name="Sallet E."/>
            <person name="Schiex T."/>
            <person name="Thomas J."/>
            <person name="Vandecasteele C."/>
            <person name="Vares D."/>
            <person name="Vear F."/>
            <person name="Vautrin S."/>
            <person name="Crespi M."/>
            <person name="Mangin B."/>
            <person name="Burke J.M."/>
            <person name="Salse J."/>
            <person name="Munos S."/>
            <person name="Vincourt P."/>
            <person name="Rieseberg L.H."/>
            <person name="Langlade N.B."/>
        </authorList>
    </citation>
    <scope>NUCLEOTIDE SEQUENCE</scope>
    <source>
        <tissue evidence="1">Leaves</tissue>
    </source>
</reference>
<reference evidence="1" key="2">
    <citation type="submission" date="2020-06" db="EMBL/GenBank/DDBJ databases">
        <title>Helianthus annuus Genome sequencing and assembly Release 2.</title>
        <authorList>
            <person name="Gouzy J."/>
            <person name="Langlade N."/>
            <person name="Munos S."/>
        </authorList>
    </citation>
    <scope>NUCLEOTIDE SEQUENCE</scope>
    <source>
        <tissue evidence="1">Leaves</tissue>
    </source>
</reference>
<evidence type="ECO:0000313" key="1">
    <source>
        <dbReference type="EMBL" id="KAF5812531.1"/>
    </source>
</evidence>
<protein>
    <submittedName>
        <fullName evidence="1">Uncharacterized protein</fullName>
    </submittedName>
</protein>
<organism evidence="1 2">
    <name type="scientific">Helianthus annuus</name>
    <name type="common">Common sunflower</name>
    <dbReference type="NCBI Taxonomy" id="4232"/>
    <lineage>
        <taxon>Eukaryota</taxon>
        <taxon>Viridiplantae</taxon>
        <taxon>Streptophyta</taxon>
        <taxon>Embryophyta</taxon>
        <taxon>Tracheophyta</taxon>
        <taxon>Spermatophyta</taxon>
        <taxon>Magnoliopsida</taxon>
        <taxon>eudicotyledons</taxon>
        <taxon>Gunneridae</taxon>
        <taxon>Pentapetalae</taxon>
        <taxon>asterids</taxon>
        <taxon>campanulids</taxon>
        <taxon>Asterales</taxon>
        <taxon>Asteraceae</taxon>
        <taxon>Asteroideae</taxon>
        <taxon>Heliantheae alliance</taxon>
        <taxon>Heliantheae</taxon>
        <taxon>Helianthus</taxon>
    </lineage>
</organism>
<keyword evidence="2" id="KW-1185">Reference proteome</keyword>
<dbReference type="EMBL" id="MNCJ02000318">
    <property type="protein sequence ID" value="KAF5812531.1"/>
    <property type="molecule type" value="Genomic_DNA"/>
</dbReference>
<dbReference type="AlphaFoldDB" id="A0A9K3JBL0"/>
<sequence length="42" mass="4865">MYVSAIRTQISISYGYKEDKRETRVKGKKGPAANLYAEARWQ</sequence>
<evidence type="ECO:0000313" key="2">
    <source>
        <dbReference type="Proteomes" id="UP000215914"/>
    </source>
</evidence>
<accession>A0A9K3JBL0</accession>
<proteinExistence type="predicted"/>
<dbReference type="Proteomes" id="UP000215914">
    <property type="component" value="Unassembled WGS sequence"/>
</dbReference>
<dbReference type="Gramene" id="mRNA:HanXRQr2_Chr03g0087461">
    <property type="protein sequence ID" value="mRNA:HanXRQr2_Chr03g0087461"/>
    <property type="gene ID" value="HanXRQr2_Chr03g0087461"/>
</dbReference>